<dbReference type="InterPro" id="IPR040079">
    <property type="entry name" value="Glutathione_S-Trfase"/>
</dbReference>
<gene>
    <name evidence="13" type="ORF">SNR37_000160</name>
</gene>
<dbReference type="Proteomes" id="UP001310248">
    <property type="component" value="Unassembled WGS sequence"/>
</dbReference>
<dbReference type="RefSeq" id="WP_329775882.1">
    <property type="nucleotide sequence ID" value="NZ_JAYDYW010000010.1"/>
</dbReference>
<dbReference type="InterPro" id="IPR004046">
    <property type="entry name" value="GST_C"/>
</dbReference>
<dbReference type="CDD" id="cd00299">
    <property type="entry name" value="GST_C_family"/>
    <property type="match status" value="1"/>
</dbReference>
<dbReference type="InterPro" id="IPR036282">
    <property type="entry name" value="Glutathione-S-Trfase_C_sf"/>
</dbReference>
<name>A0ABU7G610_9ALTE</name>
<evidence type="ECO:0000256" key="1">
    <source>
        <dbReference type="ARBA" id="ARBA00012436"/>
    </source>
</evidence>
<evidence type="ECO:0000256" key="3">
    <source>
        <dbReference type="ARBA" id="ARBA00013060"/>
    </source>
</evidence>
<keyword evidence="5" id="KW-0560">Oxidoreductase</keyword>
<dbReference type="InterPro" id="IPR045073">
    <property type="entry name" value="Omega/Tau-like"/>
</dbReference>
<accession>A0ABU7G610</accession>
<protein>
    <recommendedName>
        <fullName evidence="6">Glutathione-dependent dehydroascorbate reductase</fullName>
        <ecNumber evidence="3">1.20.4.2</ecNumber>
        <ecNumber evidence="1">1.8.5.1</ecNumber>
        <ecNumber evidence="2">2.5.1.18</ecNumber>
    </recommendedName>
    <alternativeName>
        <fullName evidence="7">Monomethylarsonic acid reductase</fullName>
    </alternativeName>
</protein>
<dbReference type="Gene3D" id="3.40.30.10">
    <property type="entry name" value="Glutaredoxin"/>
    <property type="match status" value="1"/>
</dbReference>
<dbReference type="PANTHER" id="PTHR43968:SF6">
    <property type="entry name" value="GLUTATHIONE S-TRANSFERASE OMEGA"/>
    <property type="match status" value="1"/>
</dbReference>
<evidence type="ECO:0000313" key="14">
    <source>
        <dbReference type="Proteomes" id="UP001310248"/>
    </source>
</evidence>
<dbReference type="InterPro" id="IPR005442">
    <property type="entry name" value="GST_omega"/>
</dbReference>
<evidence type="ECO:0000256" key="5">
    <source>
        <dbReference type="ARBA" id="ARBA00023002"/>
    </source>
</evidence>
<evidence type="ECO:0000256" key="4">
    <source>
        <dbReference type="ARBA" id="ARBA00022679"/>
    </source>
</evidence>
<dbReference type="InterPro" id="IPR036249">
    <property type="entry name" value="Thioredoxin-like_sf"/>
</dbReference>
<dbReference type="Pfam" id="PF13409">
    <property type="entry name" value="GST_N_2"/>
    <property type="match status" value="1"/>
</dbReference>
<comment type="catalytic activity">
    <reaction evidence="9">
        <text>methylarsonate + 2 glutathione + H(+) = methylarsonous acid + glutathione disulfide + H2O</text>
        <dbReference type="Rhea" id="RHEA:15969"/>
        <dbReference type="ChEBI" id="CHEBI:15377"/>
        <dbReference type="ChEBI" id="CHEBI:15378"/>
        <dbReference type="ChEBI" id="CHEBI:17826"/>
        <dbReference type="ChEBI" id="CHEBI:33409"/>
        <dbReference type="ChEBI" id="CHEBI:57925"/>
        <dbReference type="ChEBI" id="CHEBI:58297"/>
        <dbReference type="EC" id="1.20.4.2"/>
    </reaction>
</comment>
<dbReference type="SUPFAM" id="SSF47616">
    <property type="entry name" value="GST C-terminal domain-like"/>
    <property type="match status" value="1"/>
</dbReference>
<dbReference type="SFLD" id="SFLDS00019">
    <property type="entry name" value="Glutathione_Transferase_(cytos"/>
    <property type="match status" value="1"/>
</dbReference>
<organism evidence="13 14">
    <name type="scientific">Agarivorans aestuarii</name>
    <dbReference type="NCBI Taxonomy" id="1563703"/>
    <lineage>
        <taxon>Bacteria</taxon>
        <taxon>Pseudomonadati</taxon>
        <taxon>Pseudomonadota</taxon>
        <taxon>Gammaproteobacteria</taxon>
        <taxon>Alteromonadales</taxon>
        <taxon>Alteromonadaceae</taxon>
        <taxon>Agarivorans</taxon>
    </lineage>
</organism>
<dbReference type="EMBL" id="JAYDYW010000010">
    <property type="protein sequence ID" value="MEE1674841.1"/>
    <property type="molecule type" value="Genomic_DNA"/>
</dbReference>
<reference evidence="14" key="1">
    <citation type="submission" date="2023-07" db="EMBL/GenBank/DDBJ databases">
        <title>Draft genome sequence of Agarivorans aestuarii strain ZMCS4, a CAZymes producing bacteria isolated from the marine brown algae Clodostephus spongiosus.</title>
        <authorList>
            <person name="Lorente B."/>
            <person name="Cabral C."/>
            <person name="Frias J."/>
            <person name="Faria J."/>
            <person name="Toubarro D."/>
        </authorList>
    </citation>
    <scope>NUCLEOTIDE SEQUENCE [LARGE SCALE GENOMIC DNA]</scope>
    <source>
        <strain evidence="14">ZMCS4</strain>
    </source>
</reference>
<keyword evidence="4" id="KW-0808">Transferase</keyword>
<evidence type="ECO:0000256" key="8">
    <source>
        <dbReference type="ARBA" id="ARBA00047960"/>
    </source>
</evidence>
<dbReference type="SFLD" id="SFLDG01152">
    <property type="entry name" value="Main.3:_Omega-_and_Tau-like"/>
    <property type="match status" value="1"/>
</dbReference>
<evidence type="ECO:0000256" key="10">
    <source>
        <dbReference type="ARBA" id="ARBA00049544"/>
    </source>
</evidence>
<comment type="caution">
    <text evidence="13">The sequence shown here is derived from an EMBL/GenBank/DDBJ whole genome shotgun (WGS) entry which is preliminary data.</text>
</comment>
<evidence type="ECO:0000259" key="12">
    <source>
        <dbReference type="PROSITE" id="PS50405"/>
    </source>
</evidence>
<dbReference type="SFLD" id="SFLDG00358">
    <property type="entry name" value="Main_(cytGST)"/>
    <property type="match status" value="1"/>
</dbReference>
<dbReference type="InterPro" id="IPR004045">
    <property type="entry name" value="Glutathione_S-Trfase_N"/>
</dbReference>
<dbReference type="InterPro" id="IPR050983">
    <property type="entry name" value="GST_Omega/HSP26"/>
</dbReference>
<evidence type="ECO:0000256" key="2">
    <source>
        <dbReference type="ARBA" id="ARBA00012452"/>
    </source>
</evidence>
<sequence>MSAIYKPNQTIELISFKLCPFVQRSVITLLHKGIDFEIKYIDLANKPDWFLALSPLGKVPVLKYGNDVLFESAVINEFLDEITEGSLMPSDPLQKAKDRAWIEFSSQVLMAQYQTSLAKTQQDFDQAQVGLNDKLSRLEGLSSDKGFFNGKDLALIDTALAPLFTRFTAIESLFERDLLADFPKLKALGQRLLALPEVSGSVVEDFNSLFADYLRNADSLLTK</sequence>
<evidence type="ECO:0000256" key="7">
    <source>
        <dbReference type="ARBA" id="ARBA00032681"/>
    </source>
</evidence>
<feature type="domain" description="GST N-terminal" evidence="11">
    <location>
        <begin position="9"/>
        <end position="87"/>
    </location>
</feature>
<dbReference type="InterPro" id="IPR010987">
    <property type="entry name" value="Glutathione-S-Trfase_C-like"/>
</dbReference>
<evidence type="ECO:0000259" key="11">
    <source>
        <dbReference type="PROSITE" id="PS50404"/>
    </source>
</evidence>
<dbReference type="EC" id="1.20.4.2" evidence="3"/>
<dbReference type="Pfam" id="PF00043">
    <property type="entry name" value="GST_C"/>
    <property type="match status" value="1"/>
</dbReference>
<comment type="catalytic activity">
    <reaction evidence="8">
        <text>RX + glutathione = an S-substituted glutathione + a halide anion + H(+)</text>
        <dbReference type="Rhea" id="RHEA:16437"/>
        <dbReference type="ChEBI" id="CHEBI:15378"/>
        <dbReference type="ChEBI" id="CHEBI:16042"/>
        <dbReference type="ChEBI" id="CHEBI:17792"/>
        <dbReference type="ChEBI" id="CHEBI:57925"/>
        <dbReference type="ChEBI" id="CHEBI:90779"/>
        <dbReference type="EC" id="2.5.1.18"/>
    </reaction>
</comment>
<reference evidence="13 14" key="2">
    <citation type="submission" date="2023-12" db="EMBL/GenBank/DDBJ databases">
        <authorList>
            <consortium name="Cladostephus spongiosus"/>
            <person name="Lorente B."/>
            <person name="Cabral C."/>
            <person name="Frias J."/>
            <person name="Faria J."/>
            <person name="Toubarro D."/>
        </authorList>
    </citation>
    <scope>NUCLEOTIDE SEQUENCE [LARGE SCALE GENOMIC DNA]</scope>
    <source>
        <strain evidence="13 14">ZMCS4</strain>
    </source>
</reference>
<evidence type="ECO:0000256" key="6">
    <source>
        <dbReference type="ARBA" id="ARBA00032186"/>
    </source>
</evidence>
<evidence type="ECO:0000313" key="13">
    <source>
        <dbReference type="EMBL" id="MEE1674841.1"/>
    </source>
</evidence>
<keyword evidence="14" id="KW-1185">Reference proteome</keyword>
<proteinExistence type="predicted"/>
<dbReference type="EC" id="1.8.5.1" evidence="1"/>
<dbReference type="Gene3D" id="1.20.1050.10">
    <property type="match status" value="1"/>
</dbReference>
<feature type="domain" description="GST C-terminal" evidence="12">
    <location>
        <begin position="91"/>
        <end position="220"/>
    </location>
</feature>
<dbReference type="EC" id="2.5.1.18" evidence="2"/>
<dbReference type="PANTHER" id="PTHR43968">
    <property type="match status" value="1"/>
</dbReference>
<dbReference type="SUPFAM" id="SSF52833">
    <property type="entry name" value="Thioredoxin-like"/>
    <property type="match status" value="1"/>
</dbReference>
<dbReference type="PRINTS" id="PR01625">
    <property type="entry name" value="GSTRNSFRASEO"/>
</dbReference>
<comment type="catalytic activity">
    <reaction evidence="10">
        <text>L-dehydroascorbate + 2 glutathione = glutathione disulfide + L-ascorbate</text>
        <dbReference type="Rhea" id="RHEA:24424"/>
        <dbReference type="ChEBI" id="CHEBI:38290"/>
        <dbReference type="ChEBI" id="CHEBI:57925"/>
        <dbReference type="ChEBI" id="CHEBI:58297"/>
        <dbReference type="ChEBI" id="CHEBI:58539"/>
        <dbReference type="EC" id="1.8.5.1"/>
    </reaction>
</comment>
<dbReference type="PROSITE" id="PS50404">
    <property type="entry name" value="GST_NTER"/>
    <property type="match status" value="1"/>
</dbReference>
<evidence type="ECO:0000256" key="9">
    <source>
        <dbReference type="ARBA" id="ARBA00048353"/>
    </source>
</evidence>
<dbReference type="PROSITE" id="PS50405">
    <property type="entry name" value="GST_CTER"/>
    <property type="match status" value="1"/>
</dbReference>